<dbReference type="PROSITE" id="PS51873">
    <property type="entry name" value="TRIAD"/>
    <property type="match status" value="1"/>
</dbReference>
<keyword evidence="9" id="KW-0862">Zinc</keyword>
<comment type="catalytic activity">
    <reaction evidence="1">
        <text>[E2 ubiquitin-conjugating enzyme]-S-ubiquitinyl-L-cysteine + [acceptor protein]-L-lysine = [E2 ubiquitin-conjugating enzyme]-L-cysteine + [acceptor protein]-N(6)-ubiquitinyl-L-lysine.</text>
        <dbReference type="EC" id="2.3.2.31"/>
    </reaction>
</comment>
<evidence type="ECO:0000256" key="5">
    <source>
        <dbReference type="ARBA" id="ARBA00022723"/>
    </source>
</evidence>
<dbReference type="InterPro" id="IPR031127">
    <property type="entry name" value="E3_UB_ligase_RBR"/>
</dbReference>
<dbReference type="PROSITE" id="PS50908">
    <property type="entry name" value="RWD"/>
    <property type="match status" value="1"/>
</dbReference>
<keyword evidence="4" id="KW-0808">Transferase</keyword>
<dbReference type="EMBL" id="JARGDH010000005">
    <property type="protein sequence ID" value="KAL0267325.1"/>
    <property type="molecule type" value="Genomic_DNA"/>
</dbReference>
<dbReference type="GO" id="GO:0061630">
    <property type="term" value="F:ubiquitin protein ligase activity"/>
    <property type="evidence" value="ECO:0007669"/>
    <property type="project" value="UniProtKB-EC"/>
</dbReference>
<dbReference type="InterPro" id="IPR006575">
    <property type="entry name" value="RWD_dom"/>
</dbReference>
<dbReference type="SUPFAM" id="SSF57850">
    <property type="entry name" value="RING/U-box"/>
    <property type="match status" value="3"/>
</dbReference>
<dbReference type="Pfam" id="PF01485">
    <property type="entry name" value="IBR"/>
    <property type="match status" value="1"/>
</dbReference>
<dbReference type="PANTHER" id="PTHR11685">
    <property type="entry name" value="RBR FAMILY RING FINGER AND IBR DOMAIN-CONTAINING"/>
    <property type="match status" value="1"/>
</dbReference>
<organism evidence="15">
    <name type="scientific">Menopon gallinae</name>
    <name type="common">poultry shaft louse</name>
    <dbReference type="NCBI Taxonomy" id="328185"/>
    <lineage>
        <taxon>Eukaryota</taxon>
        <taxon>Metazoa</taxon>
        <taxon>Ecdysozoa</taxon>
        <taxon>Arthropoda</taxon>
        <taxon>Hexapoda</taxon>
        <taxon>Insecta</taxon>
        <taxon>Pterygota</taxon>
        <taxon>Neoptera</taxon>
        <taxon>Paraneoptera</taxon>
        <taxon>Psocodea</taxon>
        <taxon>Troctomorpha</taxon>
        <taxon>Phthiraptera</taxon>
        <taxon>Amblycera</taxon>
        <taxon>Menoponidae</taxon>
        <taxon>Menopon</taxon>
    </lineage>
</organism>
<dbReference type="CDD" id="cd20341">
    <property type="entry name" value="BRcat_RBR_RNF14"/>
    <property type="match status" value="1"/>
</dbReference>
<evidence type="ECO:0000256" key="7">
    <source>
        <dbReference type="ARBA" id="ARBA00022771"/>
    </source>
</evidence>
<feature type="domain" description="RING-type" evidence="12">
    <location>
        <begin position="278"/>
        <end position="323"/>
    </location>
</feature>
<dbReference type="SMART" id="SM00647">
    <property type="entry name" value="IBR"/>
    <property type="match status" value="2"/>
</dbReference>
<evidence type="ECO:0000256" key="3">
    <source>
        <dbReference type="ARBA" id="ARBA00012251"/>
    </source>
</evidence>
<dbReference type="Gene3D" id="3.10.110.10">
    <property type="entry name" value="Ubiquitin Conjugating Enzyme"/>
    <property type="match status" value="1"/>
</dbReference>
<comment type="caution">
    <text evidence="15">The sequence shown here is derived from an EMBL/GenBank/DDBJ whole genome shotgun (WGS) entry which is preliminary data.</text>
</comment>
<dbReference type="GO" id="GO:0016567">
    <property type="term" value="P:protein ubiquitination"/>
    <property type="evidence" value="ECO:0007669"/>
    <property type="project" value="InterPro"/>
</dbReference>
<dbReference type="PROSITE" id="PS50089">
    <property type="entry name" value="ZF_RING_2"/>
    <property type="match status" value="1"/>
</dbReference>
<dbReference type="InterPro" id="IPR031128">
    <property type="entry name" value="RNF14_RING-HC_Zfn"/>
</dbReference>
<name>A0AAW2HCC8_9NEOP</name>
<keyword evidence="8" id="KW-0833">Ubl conjugation pathway</keyword>
<evidence type="ECO:0000256" key="6">
    <source>
        <dbReference type="ARBA" id="ARBA00022737"/>
    </source>
</evidence>
<dbReference type="InterPro" id="IPR047548">
    <property type="entry name" value="Rcat_RBR_RNF14"/>
</dbReference>
<dbReference type="InterPro" id="IPR016135">
    <property type="entry name" value="UBQ-conjugating_enzyme/RWD"/>
</dbReference>
<dbReference type="CDD" id="cd23820">
    <property type="entry name" value="RWD_RNF14"/>
    <property type="match status" value="1"/>
</dbReference>
<dbReference type="InterPro" id="IPR017907">
    <property type="entry name" value="Znf_RING_CS"/>
</dbReference>
<dbReference type="Pfam" id="PF05773">
    <property type="entry name" value="RWD"/>
    <property type="match status" value="1"/>
</dbReference>
<dbReference type="Pfam" id="PF22191">
    <property type="entry name" value="IBR_1"/>
    <property type="match status" value="1"/>
</dbReference>
<dbReference type="SMART" id="SM00591">
    <property type="entry name" value="RWD"/>
    <property type="match status" value="1"/>
</dbReference>
<evidence type="ECO:0000259" key="12">
    <source>
        <dbReference type="PROSITE" id="PS50089"/>
    </source>
</evidence>
<evidence type="ECO:0000256" key="4">
    <source>
        <dbReference type="ARBA" id="ARBA00022679"/>
    </source>
</evidence>
<comment type="pathway">
    <text evidence="2">Protein modification; protein ubiquitination.</text>
</comment>
<keyword evidence="6" id="KW-0677">Repeat</keyword>
<reference evidence="15" key="1">
    <citation type="journal article" date="2024" name="Gigascience">
        <title>Chromosome-level genome of the poultry shaft louse Menopon gallinae provides insight into the host-switching and adaptive evolution of parasitic lice.</title>
        <authorList>
            <person name="Xu Y."/>
            <person name="Ma L."/>
            <person name="Liu S."/>
            <person name="Liang Y."/>
            <person name="Liu Q."/>
            <person name="He Z."/>
            <person name="Tian L."/>
            <person name="Duan Y."/>
            <person name="Cai W."/>
            <person name="Li H."/>
            <person name="Song F."/>
        </authorList>
    </citation>
    <scope>NUCLEOTIDE SEQUENCE</scope>
    <source>
        <strain evidence="15">Cailab_2023a</strain>
    </source>
</reference>
<dbReference type="CDD" id="cd20354">
    <property type="entry name" value="Rcat_RBR_RNF14"/>
    <property type="match status" value="1"/>
</dbReference>
<dbReference type="GO" id="GO:0008270">
    <property type="term" value="F:zinc ion binding"/>
    <property type="evidence" value="ECO:0007669"/>
    <property type="project" value="UniProtKB-KW"/>
</dbReference>
<evidence type="ECO:0000259" key="14">
    <source>
        <dbReference type="PROSITE" id="PS51873"/>
    </source>
</evidence>
<dbReference type="SUPFAM" id="SSF54495">
    <property type="entry name" value="UBC-like"/>
    <property type="match status" value="1"/>
</dbReference>
<feature type="domain" description="RWD" evidence="13">
    <location>
        <begin position="8"/>
        <end position="134"/>
    </location>
</feature>
<dbReference type="PROSITE" id="PS00518">
    <property type="entry name" value="ZF_RING_1"/>
    <property type="match status" value="1"/>
</dbReference>
<evidence type="ECO:0000256" key="8">
    <source>
        <dbReference type="ARBA" id="ARBA00022786"/>
    </source>
</evidence>
<dbReference type="FunFam" id="3.30.40.10:FF:000137">
    <property type="entry name" value="RanBP-type and C3HC4-type zinc finger-containing protein 1"/>
    <property type="match status" value="1"/>
</dbReference>
<evidence type="ECO:0000256" key="1">
    <source>
        <dbReference type="ARBA" id="ARBA00001798"/>
    </source>
</evidence>
<protein>
    <recommendedName>
        <fullName evidence="3">RBR-type E3 ubiquitin transferase</fullName>
        <ecNumber evidence="3">2.3.2.31</ecNumber>
    </recommendedName>
</protein>
<dbReference type="AlphaFoldDB" id="A0AAW2HCC8"/>
<dbReference type="InterPro" id="IPR013083">
    <property type="entry name" value="Znf_RING/FYVE/PHD"/>
</dbReference>
<dbReference type="EC" id="2.3.2.31" evidence="3"/>
<dbReference type="CDD" id="cd16628">
    <property type="entry name" value="RING-HC_RBR_RNF14"/>
    <property type="match status" value="1"/>
</dbReference>
<proteinExistence type="inferred from homology"/>
<dbReference type="Gene3D" id="1.20.120.1750">
    <property type="match status" value="1"/>
</dbReference>
<feature type="domain" description="RING-type" evidence="14">
    <location>
        <begin position="274"/>
        <end position="515"/>
    </location>
</feature>
<evidence type="ECO:0000256" key="11">
    <source>
        <dbReference type="PROSITE-ProRule" id="PRU00175"/>
    </source>
</evidence>
<evidence type="ECO:0000313" key="15">
    <source>
        <dbReference type="EMBL" id="KAL0267325.1"/>
    </source>
</evidence>
<dbReference type="InterPro" id="IPR002867">
    <property type="entry name" value="IBR_dom"/>
</dbReference>
<dbReference type="InterPro" id="IPR044066">
    <property type="entry name" value="TRIAD_supradom"/>
</dbReference>
<evidence type="ECO:0000259" key="13">
    <source>
        <dbReference type="PROSITE" id="PS50908"/>
    </source>
</evidence>
<sequence length="542" mass="62896">MGRTEQLEELDALESIFYSQELQIIKKDGKDIRVVFLAHVTLPENFTVKYKESPEAEEYSSVEINYLPPVRLNLTLPESYPSKCSPKFTISCQWLTKPTISRLCTQLEKIWHENENVQIIYMWIDFLKNDLLDFLGIENELDLTELYSLHMNYIKNSEQTLQYSNKQGCDKPESNSNLGSKGIEMRASVQNNDMYKDKSYNSLFYKNDGKTFMYSKDVYYNSKCTGRELEDGNDCKIQNDCDPRACLDLNLQTSPLKIVINYNAERKKLEFNRTFFTCNICFTTALGIDCTMFENCNHVFCNNCVSSYFTIQINDGAVNQIKCLESKCSSDATPMQVKNIVSPEVFAKYDSLLLQSVLDALDNVIYCPRKICQYPATRDADENFAICPNCQYVFCIFCRMVYHGIEPCRLKSEEKRMLVDKYVNASPEVKAEMELRYGLKHLQTLVNDSLAETWIDSNCKNCPHCNVSIEKSYGCNRMICWKCGTYFCWLCSATLDPADPYFHFNNASSRCANKLFYLTPLGEEELDDYNSDDEQWRDWDWI</sequence>
<evidence type="ECO:0000256" key="10">
    <source>
        <dbReference type="ARBA" id="ARBA00044508"/>
    </source>
</evidence>
<dbReference type="Gene3D" id="3.30.40.10">
    <property type="entry name" value="Zinc/RING finger domain, C3HC4 (zinc finger)"/>
    <property type="match status" value="1"/>
</dbReference>
<accession>A0AAW2HCC8</accession>
<gene>
    <name evidence="15" type="ORF">PYX00_009624</name>
</gene>
<keyword evidence="5" id="KW-0479">Metal-binding</keyword>
<evidence type="ECO:0000256" key="9">
    <source>
        <dbReference type="ARBA" id="ARBA00022833"/>
    </source>
</evidence>
<evidence type="ECO:0000256" key="2">
    <source>
        <dbReference type="ARBA" id="ARBA00004906"/>
    </source>
</evidence>
<comment type="similarity">
    <text evidence="10">Belongs to the RBR family. RNF14 subfamily.</text>
</comment>
<keyword evidence="7 11" id="KW-0863">Zinc-finger</keyword>
<dbReference type="InterPro" id="IPR001841">
    <property type="entry name" value="Znf_RING"/>
</dbReference>
<dbReference type="Gene3D" id="2.20.25.20">
    <property type="match status" value="1"/>
</dbReference>